<proteinExistence type="predicted"/>
<accession>A0A844FIZ3</accession>
<sequence length="453" mass="53097">MKIYDSFPLKNFLMDMNNSKIKEGDIITGEILDMSEETILLDLENVGKVKGKNEFDIDYPKFKKISFLVKSISNGKLELAPISDIKDPKLSLEKFENKKITDKIFNEYNISQDEISEEFIESLLEYNVPINKENIIKGLKTIGKIEEILGKANEEKIILFNNINDPIKEEIRNFLIVNKEEYPEKEDLNYIYDHIKDMLPEEKMSSWCIKSIAFILKNDMKISINNLEKFFLILEGKEIISKDDVDHLLGFLDKEDGYEKYSLSFKDRSLLTFTGKDSQYIKNYYDELNEKIDEINNKIKNGISKVDKNTKETFEKLSDSLDFLNNINKDMAFIYVPITIKNQENKGAISILKKRKENFNKGDKISIFINLDMSHLNRVKIYCEFKAELVSISFDLTKENVSLFKKNETMLENIIEENGYKLNNINYIEDKEMNFLDTLVDNKNPYYYLDVRV</sequence>
<dbReference type="AlphaFoldDB" id="A0A844FIZ3"/>
<comment type="caution">
    <text evidence="1">The sequence shown here is derived from an EMBL/GenBank/DDBJ whole genome shotgun (WGS) entry which is preliminary data.</text>
</comment>
<dbReference type="EMBL" id="VULR01000012">
    <property type="protein sequence ID" value="MSS43898.1"/>
    <property type="molecule type" value="Genomic_DNA"/>
</dbReference>
<name>A0A844FIZ3_9FIRM</name>
<evidence type="ECO:0000313" key="1">
    <source>
        <dbReference type="EMBL" id="MSS43898.1"/>
    </source>
</evidence>
<dbReference type="OrthoDB" id="1706616at2"/>
<organism evidence="1 2">
    <name type="scientific">Anaerosalibacter bizertensis</name>
    <dbReference type="NCBI Taxonomy" id="932217"/>
    <lineage>
        <taxon>Bacteria</taxon>
        <taxon>Bacillati</taxon>
        <taxon>Bacillota</taxon>
        <taxon>Tissierellia</taxon>
        <taxon>Tissierellales</taxon>
        <taxon>Sporanaerobacteraceae</taxon>
        <taxon>Anaerosalibacter</taxon>
    </lineage>
</organism>
<reference evidence="1 2" key="1">
    <citation type="submission" date="2019-08" db="EMBL/GenBank/DDBJ databases">
        <title>In-depth cultivation of the pig gut microbiome towards novel bacterial diversity and tailored functional studies.</title>
        <authorList>
            <person name="Wylensek D."/>
            <person name="Hitch T.C.A."/>
            <person name="Clavel T."/>
        </authorList>
    </citation>
    <scope>NUCLEOTIDE SEQUENCE [LARGE SCALE GENOMIC DNA]</scope>
    <source>
        <strain evidence="1 2">Med78-601-WT-4W-RMD-3</strain>
    </source>
</reference>
<protein>
    <recommendedName>
        <fullName evidence="3">Flagellar hook-length control protein FliK</fullName>
    </recommendedName>
</protein>
<evidence type="ECO:0000313" key="2">
    <source>
        <dbReference type="Proteomes" id="UP000462760"/>
    </source>
</evidence>
<dbReference type="RefSeq" id="WP_154484574.1">
    <property type="nucleotide sequence ID" value="NZ_VULR01000012.1"/>
</dbReference>
<gene>
    <name evidence="1" type="ORF">FYJ27_09190</name>
</gene>
<evidence type="ECO:0008006" key="3">
    <source>
        <dbReference type="Google" id="ProtNLM"/>
    </source>
</evidence>
<dbReference type="Proteomes" id="UP000462760">
    <property type="component" value="Unassembled WGS sequence"/>
</dbReference>